<keyword evidence="4" id="KW-0456">Lyase</keyword>
<gene>
    <name evidence="6" type="primary">adi</name>
    <name evidence="6" type="ORF">LYSCAS_29540</name>
</gene>
<evidence type="ECO:0000313" key="7">
    <source>
        <dbReference type="Proteomes" id="UP000681317"/>
    </source>
</evidence>
<dbReference type="PIRSF" id="PIRSF009393">
    <property type="entry name" value="Orn_decarb"/>
    <property type="match status" value="1"/>
</dbReference>
<evidence type="ECO:0000313" key="6">
    <source>
        <dbReference type="EMBL" id="BCT93930.1"/>
    </source>
</evidence>
<dbReference type="RefSeq" id="WP_213434834.1">
    <property type="nucleotide sequence ID" value="NZ_AP024545.1"/>
</dbReference>
<evidence type="ECO:0000256" key="4">
    <source>
        <dbReference type="ARBA" id="ARBA00023239"/>
    </source>
</evidence>
<evidence type="ECO:0000256" key="3">
    <source>
        <dbReference type="ARBA" id="ARBA00022898"/>
    </source>
</evidence>
<dbReference type="InterPro" id="IPR015424">
    <property type="entry name" value="PyrdxlP-dep_Trfase"/>
</dbReference>
<dbReference type="EMBL" id="AP024545">
    <property type="protein sequence ID" value="BCT93930.1"/>
    <property type="molecule type" value="Genomic_DNA"/>
</dbReference>
<evidence type="ECO:0000256" key="1">
    <source>
        <dbReference type="ARBA" id="ARBA00010671"/>
    </source>
</evidence>
<dbReference type="InterPro" id="IPR000310">
    <property type="entry name" value="Orn/Lys/Arg_deCO2ase_major_dom"/>
</dbReference>
<keyword evidence="2" id="KW-0210">Decarboxylase</keyword>
<dbReference type="Gene3D" id="3.40.50.2300">
    <property type="match status" value="1"/>
</dbReference>
<dbReference type="InterPro" id="IPR008286">
    <property type="entry name" value="Prn/Lys/Arg_de-COase_C"/>
</dbReference>
<evidence type="ECO:0000259" key="5">
    <source>
        <dbReference type="PROSITE" id="PS00703"/>
    </source>
</evidence>
<sequence>MRASTDQPQRFRVLIAHRQVGTDTASGRACAALAEEFARRNVETVTAAEGSDAQGIATSDTGLHAMLVDWSMPVGDDASGDAAALVDAIRARNERVPIFLLTEPEKAKTLNAEKLRQIDELVWLLEDTAPFMCGRVESAMRIYAEGLFGPMVTALSRFHRVHAYSWHTPGHTGGTAFLKHPAGRAFFDFYGENVFRTDLSISVGSLGSLLDHTGPIGESEKYISRIFGSHRSYTVTNGSSTSNRIIFMACIGRDQVVLCDRNCHKSLEHGLIMSGGIPQYMIPSRNRYGLMGPIYPGRFDEKTVRKAIADTPLSKGLEDQQPAFAVVTNSTYDGLCYKVDRVLSQLGPWVDRVHFDEAWFGYARFNPLYAGRMAMRGDPSAHDPNGPTVFCTHSTHKLLAAFSQASYIHVRDGRNAIPHPRFNETFMLHGSTSPFYPIIASNEMAATMMDGASGAALTRESIDEAIHFRQLVGRLRRQAEAKKDWFFRTWNADTVHDPSSGKRVNFEDASPELLGTDQQCWVLHPGDAWHGFDDLEDDYCMLDPIKVTVLMPGVQDDGSLGPKGFPASLLTAYLHARGIEVEKTSDFGVLFLFSLGITKAKWSTLLAAMLDFKHDYDQDTPLSRIMPHLVADYPDTYTGLGLRGLGDRMFEELRRTSQMQNLQKAFQSIPEARMSPADAYQALIRNRIERVPLSQLADRTIATSVVPYPPGIPMMMPGETAGAADGPYIGYLKALKSWDKTFPGFGHDTHGVEVHDGEYYVQCVKD</sequence>
<feature type="domain" description="Orn/Lys/Arg decarboxylases family 1 pyridoxal-P attachment site" evidence="5">
    <location>
        <begin position="392"/>
        <end position="406"/>
    </location>
</feature>
<dbReference type="Gene3D" id="3.90.1150.10">
    <property type="entry name" value="Aspartate Aminotransferase, domain 1"/>
    <property type="match status" value="1"/>
</dbReference>
<dbReference type="InterPro" id="IPR005308">
    <property type="entry name" value="OKR_de-COase_N"/>
</dbReference>
<dbReference type="InterPro" id="IPR011193">
    <property type="entry name" value="Orn/lys/arg_de-COase"/>
</dbReference>
<dbReference type="Gene3D" id="3.90.100.10">
    <property type="entry name" value="Orn/Lys/Arg decarboxylase, C-terminal domain"/>
    <property type="match status" value="1"/>
</dbReference>
<name>A0ABN6FYD2_9GAMM</name>
<dbReference type="Pfam" id="PF01276">
    <property type="entry name" value="OKR_DC_1"/>
    <property type="match status" value="1"/>
</dbReference>
<accession>A0ABN6FYD2</accession>
<dbReference type="PROSITE" id="PS00703">
    <property type="entry name" value="OKR_DC_1"/>
    <property type="match status" value="1"/>
</dbReference>
<organism evidence="6 7">
    <name type="scientific">Noviluteimonas caseinilytica</name>
    <dbReference type="NCBI Taxonomy" id="2675101"/>
    <lineage>
        <taxon>Bacteria</taxon>
        <taxon>Pseudomonadati</taxon>
        <taxon>Pseudomonadota</taxon>
        <taxon>Gammaproteobacteria</taxon>
        <taxon>Lysobacterales</taxon>
        <taxon>Lysobacteraceae</taxon>
        <taxon>Noviluteimonas</taxon>
    </lineage>
</organism>
<dbReference type="PANTHER" id="PTHR45229">
    <property type="entry name" value="CONSTITUTIVE ORNITHINE DECARBOXYLASE"/>
    <property type="match status" value="1"/>
</dbReference>
<dbReference type="SUPFAM" id="SSF55904">
    <property type="entry name" value="Ornithine decarboxylase C-terminal domain"/>
    <property type="match status" value="1"/>
</dbReference>
<dbReference type="Pfam" id="PF03709">
    <property type="entry name" value="OKR_DC_1_N"/>
    <property type="match status" value="1"/>
</dbReference>
<comment type="similarity">
    <text evidence="1">Belongs to the Orn/Lys/Arg decarboxylase class-I family.</text>
</comment>
<dbReference type="Gene3D" id="3.40.640.10">
    <property type="entry name" value="Type I PLP-dependent aspartate aminotransferase-like (Major domain)"/>
    <property type="match status" value="1"/>
</dbReference>
<dbReference type="Pfam" id="PF03711">
    <property type="entry name" value="OKR_DC_1_C"/>
    <property type="match status" value="1"/>
</dbReference>
<protein>
    <submittedName>
        <fullName evidence="6">Arginine decarboxylase</fullName>
    </submittedName>
</protein>
<dbReference type="InterPro" id="IPR015422">
    <property type="entry name" value="PyrdxlP-dep_Trfase_small"/>
</dbReference>
<dbReference type="InterPro" id="IPR015421">
    <property type="entry name" value="PyrdxlP-dep_Trfase_major"/>
</dbReference>
<proteinExistence type="inferred from homology"/>
<dbReference type="SUPFAM" id="SSF53383">
    <property type="entry name" value="PLP-dependent transferases"/>
    <property type="match status" value="1"/>
</dbReference>
<dbReference type="InterPro" id="IPR036633">
    <property type="entry name" value="Prn/Lys/Arg_de-COase_C_sf"/>
</dbReference>
<dbReference type="Proteomes" id="UP000681317">
    <property type="component" value="Chromosome"/>
</dbReference>
<dbReference type="PANTHER" id="PTHR45229:SF3">
    <property type="entry name" value="BIODEGRADATIVE ARGININE DECARBOXYLASE"/>
    <property type="match status" value="1"/>
</dbReference>
<keyword evidence="7" id="KW-1185">Reference proteome</keyword>
<reference evidence="6 7" key="1">
    <citation type="submission" date="2021-03" db="EMBL/GenBank/DDBJ databases">
        <title>Complete Genome Sequences of Two Lysobacter Strains Isolated from Sea Water (Lysobacter caseinilyticus) and Soil (Lysobacter helvus) in South Korea.</title>
        <authorList>
            <person name="Watanabe Y."/>
            <person name="Arakawa K."/>
        </authorList>
    </citation>
    <scope>NUCLEOTIDE SEQUENCE [LARGE SCALE GENOMIC DNA]</scope>
    <source>
        <strain evidence="6 7">KVB24</strain>
    </source>
</reference>
<evidence type="ECO:0000256" key="2">
    <source>
        <dbReference type="ARBA" id="ARBA00022793"/>
    </source>
</evidence>
<keyword evidence="3" id="KW-0663">Pyridoxal phosphate</keyword>